<feature type="region of interest" description="Disordered" evidence="1">
    <location>
        <begin position="277"/>
        <end position="308"/>
    </location>
</feature>
<protein>
    <recommendedName>
        <fullName evidence="4">P-loop containing nucleoside triphosphate hydrolase protein</fullName>
    </recommendedName>
</protein>
<dbReference type="AlphaFoldDB" id="A0A4P9ZP59"/>
<accession>A0A4P9ZP59</accession>
<feature type="compositionally biased region" description="Polar residues" evidence="1">
    <location>
        <begin position="292"/>
        <end position="308"/>
    </location>
</feature>
<organism evidence="2 3">
    <name type="scientific">Dimargaris cristalligena</name>
    <dbReference type="NCBI Taxonomy" id="215637"/>
    <lineage>
        <taxon>Eukaryota</taxon>
        <taxon>Fungi</taxon>
        <taxon>Fungi incertae sedis</taxon>
        <taxon>Zoopagomycota</taxon>
        <taxon>Kickxellomycotina</taxon>
        <taxon>Dimargaritomycetes</taxon>
        <taxon>Dimargaritales</taxon>
        <taxon>Dimargaritaceae</taxon>
        <taxon>Dimargaris</taxon>
    </lineage>
</organism>
<dbReference type="GO" id="GO:0005829">
    <property type="term" value="C:cytosol"/>
    <property type="evidence" value="ECO:0007669"/>
    <property type="project" value="TreeGrafter"/>
</dbReference>
<dbReference type="GO" id="GO:0005634">
    <property type="term" value="C:nucleus"/>
    <property type="evidence" value="ECO:0007669"/>
    <property type="project" value="TreeGrafter"/>
</dbReference>
<feature type="compositionally biased region" description="Polar residues" evidence="1">
    <location>
        <begin position="108"/>
        <end position="123"/>
    </location>
</feature>
<dbReference type="Gene3D" id="3.40.50.300">
    <property type="entry name" value="P-loop containing nucleotide triphosphate hydrolases"/>
    <property type="match status" value="1"/>
</dbReference>
<gene>
    <name evidence="2" type="ORF">BJ085DRAFT_33145</name>
</gene>
<dbReference type="SUPFAM" id="SSF52540">
    <property type="entry name" value="P-loop containing nucleoside triphosphate hydrolases"/>
    <property type="match status" value="1"/>
</dbReference>
<feature type="region of interest" description="Disordered" evidence="1">
    <location>
        <begin position="387"/>
        <end position="444"/>
    </location>
</feature>
<dbReference type="PANTHER" id="PTHR14932">
    <property type="entry name" value="RAS GTPASE-RELATED"/>
    <property type="match status" value="1"/>
</dbReference>
<evidence type="ECO:0000313" key="2">
    <source>
        <dbReference type="EMBL" id="RKP34995.1"/>
    </source>
</evidence>
<evidence type="ECO:0008006" key="4">
    <source>
        <dbReference type="Google" id="ProtNLM"/>
    </source>
</evidence>
<dbReference type="InterPro" id="IPR027417">
    <property type="entry name" value="P-loop_NTPase"/>
</dbReference>
<keyword evidence="3" id="KW-1185">Reference proteome</keyword>
<feature type="compositionally biased region" description="Low complexity" evidence="1">
    <location>
        <begin position="278"/>
        <end position="291"/>
    </location>
</feature>
<dbReference type="STRING" id="215637.A0A4P9ZP59"/>
<feature type="region of interest" description="Disordered" evidence="1">
    <location>
        <begin position="104"/>
        <end position="130"/>
    </location>
</feature>
<dbReference type="GO" id="GO:0005525">
    <property type="term" value="F:GTP binding"/>
    <property type="evidence" value="ECO:0007669"/>
    <property type="project" value="InterPro"/>
</dbReference>
<sequence>MGNEQAKPMDPAAGFRERSVKPLDSSFRQGIHLNLKIIIRGDTITGKTTLYHHLQNLPPPPEYEPTSEIGISHIKWDRQEDQMRVKAEIWDVVDRSPARRKLSHHLKLTNSPAQDPSSASPTADQPPADVGLDAETVNVYSNTNCVLVLFDLSKRWTFEYALAELQRIPHHLTTLLIGNFLDRTEQRAVTPAEIRTALARITRQRIRQRDRRLREQKQYTLPTMEGSSTHPWLLSSAEIQDPADTIILRYCECALGAPPSKPKGPAAATVVGGASVLPRTSSSSRGPTTPTLNLASPITTASPSGGSSRDVTGLDYIWAFLKLPLLQQQTRDWYYRAQRGQRELATRLQEVSGPEAAEWEIDWARLLDTEDDDEEDIGDSHVEVAHVGSENSRSQSEDNHASGLHAPIQNPIPLKRGDMGPVIGADTSLGPTRRRPHSPGSKRLVADYPNVQVDTVVPDLSYDRSQYETISDQDDASDGVDESDSEHIFMENRAGWFMVVAKN</sequence>
<reference evidence="3" key="1">
    <citation type="journal article" date="2018" name="Nat. Microbiol.">
        <title>Leveraging single-cell genomics to expand the fungal tree of life.</title>
        <authorList>
            <person name="Ahrendt S.R."/>
            <person name="Quandt C.A."/>
            <person name="Ciobanu D."/>
            <person name="Clum A."/>
            <person name="Salamov A."/>
            <person name="Andreopoulos B."/>
            <person name="Cheng J.F."/>
            <person name="Woyke T."/>
            <person name="Pelin A."/>
            <person name="Henrissat B."/>
            <person name="Reynolds N.K."/>
            <person name="Benny G.L."/>
            <person name="Smith M.E."/>
            <person name="James T.Y."/>
            <person name="Grigoriev I.V."/>
        </authorList>
    </citation>
    <scope>NUCLEOTIDE SEQUENCE [LARGE SCALE GENOMIC DNA]</scope>
    <source>
        <strain evidence="3">RSA 468</strain>
    </source>
</reference>
<dbReference type="InterPro" id="IPR040385">
    <property type="entry name" value="RABL6"/>
</dbReference>
<dbReference type="PANTHER" id="PTHR14932:SF1">
    <property type="entry name" value="RAB-LIKE PROTEIN 6"/>
    <property type="match status" value="1"/>
</dbReference>
<dbReference type="Proteomes" id="UP000268162">
    <property type="component" value="Unassembled WGS sequence"/>
</dbReference>
<name>A0A4P9ZP59_9FUNG</name>
<dbReference type="EMBL" id="ML002994">
    <property type="protein sequence ID" value="RKP34995.1"/>
    <property type="molecule type" value="Genomic_DNA"/>
</dbReference>
<evidence type="ECO:0000313" key="3">
    <source>
        <dbReference type="Proteomes" id="UP000268162"/>
    </source>
</evidence>
<evidence type="ECO:0000256" key="1">
    <source>
        <dbReference type="SAM" id="MobiDB-lite"/>
    </source>
</evidence>
<proteinExistence type="predicted"/>